<evidence type="ECO:0000313" key="2">
    <source>
        <dbReference type="Proteomes" id="UP000735302"/>
    </source>
</evidence>
<dbReference type="Proteomes" id="UP000735302">
    <property type="component" value="Unassembled WGS sequence"/>
</dbReference>
<name>A0AAV3Z026_9GAST</name>
<comment type="caution">
    <text evidence="1">The sequence shown here is derived from an EMBL/GenBank/DDBJ whole genome shotgun (WGS) entry which is preliminary data.</text>
</comment>
<dbReference type="AlphaFoldDB" id="A0AAV3Z026"/>
<proteinExistence type="predicted"/>
<protein>
    <submittedName>
        <fullName evidence="1">Uncharacterized protein</fullName>
    </submittedName>
</protein>
<dbReference type="EMBL" id="BLXT01001916">
    <property type="protein sequence ID" value="GFN89160.1"/>
    <property type="molecule type" value="Genomic_DNA"/>
</dbReference>
<keyword evidence="2" id="KW-1185">Reference proteome</keyword>
<accession>A0AAV3Z026</accession>
<evidence type="ECO:0000313" key="1">
    <source>
        <dbReference type="EMBL" id="GFN89160.1"/>
    </source>
</evidence>
<gene>
    <name evidence="1" type="ORF">PoB_001566600</name>
</gene>
<sequence length="129" mass="14631">MPVYSMAYSVIHGGYSQNPSRPVLARAITVRYKLLFFFNCCCVRQREASTRVPWKSAQRDPASPISELTGFFVSETQSVFLWQVQATNDPRNAEADDRVALEDKIPCCGQKDRSHLLTGGKTHYCYQYG</sequence>
<organism evidence="1 2">
    <name type="scientific">Plakobranchus ocellatus</name>
    <dbReference type="NCBI Taxonomy" id="259542"/>
    <lineage>
        <taxon>Eukaryota</taxon>
        <taxon>Metazoa</taxon>
        <taxon>Spiralia</taxon>
        <taxon>Lophotrochozoa</taxon>
        <taxon>Mollusca</taxon>
        <taxon>Gastropoda</taxon>
        <taxon>Heterobranchia</taxon>
        <taxon>Euthyneura</taxon>
        <taxon>Panpulmonata</taxon>
        <taxon>Sacoglossa</taxon>
        <taxon>Placobranchoidea</taxon>
        <taxon>Plakobranchidae</taxon>
        <taxon>Plakobranchus</taxon>
    </lineage>
</organism>
<reference evidence="1 2" key="1">
    <citation type="journal article" date="2021" name="Elife">
        <title>Chloroplast acquisition without the gene transfer in kleptoplastic sea slugs, Plakobranchus ocellatus.</title>
        <authorList>
            <person name="Maeda T."/>
            <person name="Takahashi S."/>
            <person name="Yoshida T."/>
            <person name="Shimamura S."/>
            <person name="Takaki Y."/>
            <person name="Nagai Y."/>
            <person name="Toyoda A."/>
            <person name="Suzuki Y."/>
            <person name="Arimoto A."/>
            <person name="Ishii H."/>
            <person name="Satoh N."/>
            <person name="Nishiyama T."/>
            <person name="Hasebe M."/>
            <person name="Maruyama T."/>
            <person name="Minagawa J."/>
            <person name="Obokata J."/>
            <person name="Shigenobu S."/>
        </authorList>
    </citation>
    <scope>NUCLEOTIDE SEQUENCE [LARGE SCALE GENOMIC DNA]</scope>
</reference>